<gene>
    <name evidence="1" type="ORF">ACFFIP_02790</name>
</gene>
<protein>
    <submittedName>
        <fullName evidence="1">Uncharacterized protein</fullName>
    </submittedName>
</protein>
<dbReference type="RefSeq" id="WP_382386035.1">
    <property type="nucleotide sequence ID" value="NZ_JBHLWI010000004.1"/>
</dbReference>
<accession>A0ABV6FP00</accession>
<sequence length="80" mass="8439">MKLTGLLGVFYLGLFAMELSSTSSEKDFFFSNTFTKGISQQQLPDVCGPLMGNSSGTRYCCANQDASACYAAVCGGGSQQ</sequence>
<reference evidence="1 2" key="1">
    <citation type="submission" date="2024-09" db="EMBL/GenBank/DDBJ databases">
        <authorList>
            <person name="Sun Q."/>
            <person name="Mori K."/>
        </authorList>
    </citation>
    <scope>NUCLEOTIDE SEQUENCE [LARGE SCALE GENOMIC DNA]</scope>
    <source>
        <strain evidence="1 2">CCM 7650</strain>
    </source>
</reference>
<proteinExistence type="predicted"/>
<comment type="caution">
    <text evidence="1">The sequence shown here is derived from an EMBL/GenBank/DDBJ whole genome shotgun (WGS) entry which is preliminary data.</text>
</comment>
<name>A0ABV6FP00_9BACT</name>
<dbReference type="Proteomes" id="UP001589797">
    <property type="component" value="Unassembled WGS sequence"/>
</dbReference>
<dbReference type="EMBL" id="JBHLWI010000004">
    <property type="protein sequence ID" value="MFC0261593.1"/>
    <property type="molecule type" value="Genomic_DNA"/>
</dbReference>
<evidence type="ECO:0000313" key="1">
    <source>
        <dbReference type="EMBL" id="MFC0261593.1"/>
    </source>
</evidence>
<keyword evidence="2" id="KW-1185">Reference proteome</keyword>
<organism evidence="1 2">
    <name type="scientific">Fontibacter flavus</name>
    <dbReference type="NCBI Taxonomy" id="654838"/>
    <lineage>
        <taxon>Bacteria</taxon>
        <taxon>Pseudomonadati</taxon>
        <taxon>Bacteroidota</taxon>
        <taxon>Cytophagia</taxon>
        <taxon>Cytophagales</taxon>
        <taxon>Cyclobacteriaceae</taxon>
        <taxon>Fontibacter</taxon>
    </lineage>
</organism>
<evidence type="ECO:0000313" key="2">
    <source>
        <dbReference type="Proteomes" id="UP001589797"/>
    </source>
</evidence>